<reference evidence="2" key="1">
    <citation type="journal article" date="2013" name="Genome Announc.">
        <title>Draft Genome Sequence of Loktanella cinnabarina LL-001T, Isolated from Deep-Sea Floor Sediment.</title>
        <authorList>
            <person name="Nishi S."/>
            <person name="Tsubouchi T."/>
            <person name="Takaki Y."/>
            <person name="Koyanagi R."/>
            <person name="Satoh N."/>
            <person name="Maruyama T."/>
            <person name="Hatada Y."/>
        </authorList>
    </citation>
    <scope>NUCLEOTIDE SEQUENCE [LARGE SCALE GENOMIC DNA]</scope>
    <source>
        <strain evidence="2">LL-001</strain>
    </source>
</reference>
<feature type="signal peptide" evidence="1">
    <location>
        <begin position="1"/>
        <end position="19"/>
    </location>
</feature>
<organism evidence="2 3">
    <name type="scientific">Limimaricola cinnabarinus LL-001</name>
    <dbReference type="NCBI Taxonomy" id="1337093"/>
    <lineage>
        <taxon>Bacteria</taxon>
        <taxon>Pseudomonadati</taxon>
        <taxon>Pseudomonadota</taxon>
        <taxon>Alphaproteobacteria</taxon>
        <taxon>Rhodobacterales</taxon>
        <taxon>Paracoccaceae</taxon>
        <taxon>Limimaricola</taxon>
    </lineage>
</organism>
<evidence type="ECO:0000313" key="2">
    <source>
        <dbReference type="EMBL" id="GAD54743.1"/>
    </source>
</evidence>
<accession>U3AIX0</accession>
<evidence type="ECO:0000256" key="1">
    <source>
        <dbReference type="SAM" id="SignalP"/>
    </source>
</evidence>
<dbReference type="eggNOG" id="ENOG5032NBB">
    <property type="taxonomic scope" value="Bacteria"/>
</dbReference>
<dbReference type="AlphaFoldDB" id="U3AIX0"/>
<protein>
    <submittedName>
        <fullName evidence="2">Uncharacterized protein</fullName>
    </submittedName>
</protein>
<dbReference type="STRING" id="1337093.MBELCI_0795"/>
<dbReference type="OrthoDB" id="7956241at2"/>
<dbReference type="RefSeq" id="WP_021692851.1">
    <property type="nucleotide sequence ID" value="NZ_BATB01000006.1"/>
</dbReference>
<name>U3AIX0_9RHOB</name>
<feature type="chain" id="PRO_5004637869" evidence="1">
    <location>
        <begin position="20"/>
        <end position="215"/>
    </location>
</feature>
<gene>
    <name evidence="2" type="ORF">MBELCI_0795</name>
</gene>
<keyword evidence="3" id="KW-1185">Reference proteome</keyword>
<dbReference type="Proteomes" id="UP000016566">
    <property type="component" value="Unassembled WGS sequence"/>
</dbReference>
<proteinExistence type="predicted"/>
<comment type="caution">
    <text evidence="2">The sequence shown here is derived from an EMBL/GenBank/DDBJ whole genome shotgun (WGS) entry which is preliminary data.</text>
</comment>
<evidence type="ECO:0000313" key="3">
    <source>
        <dbReference type="Proteomes" id="UP000016566"/>
    </source>
</evidence>
<dbReference type="EMBL" id="BATB01000006">
    <property type="protein sequence ID" value="GAD54743.1"/>
    <property type="molecule type" value="Genomic_DNA"/>
</dbReference>
<sequence>MAVLRFLATAGACATAALAIGQFMESGVSRASATPVELPQTFPEPPILIGSLPDSPPLAAAAFDRPVPMRTPVPLARLSVPRGEGCGLSLSAEPRSGAMAALQLKAPCAPMARVMLRHQGLTVTLLTDGDGRAEALFPALSAQAVFMAEAGGKTAIASVDLPDMQEWQRVALQWRDSDGISLHALAPGGRPGGAGDLSSMPLRILLRTRARAPSW</sequence>
<keyword evidence="1" id="KW-0732">Signal</keyword>